<dbReference type="AlphaFoldDB" id="A0A5D3CJW8"/>
<keyword evidence="10" id="KW-0175">Coiled coil</keyword>
<evidence type="ECO:0000256" key="1">
    <source>
        <dbReference type="ARBA" id="ARBA00004123"/>
    </source>
</evidence>
<comment type="similarity">
    <text evidence="9">Belongs to the HSF family.</text>
</comment>
<evidence type="ECO:0000313" key="13">
    <source>
        <dbReference type="EMBL" id="TYK10716.1"/>
    </source>
</evidence>
<dbReference type="GO" id="GO:0005634">
    <property type="term" value="C:nucleus"/>
    <property type="evidence" value="ECO:0007669"/>
    <property type="project" value="UniProtKB-SubCell"/>
</dbReference>
<dbReference type="GO" id="GO:0003700">
    <property type="term" value="F:DNA-binding transcription factor activity"/>
    <property type="evidence" value="ECO:0007669"/>
    <property type="project" value="InterPro"/>
</dbReference>
<dbReference type="SUPFAM" id="SSF46785">
    <property type="entry name" value="Winged helix' DNA-binding domain"/>
    <property type="match status" value="1"/>
</dbReference>
<name>A0A5D3CJW8_CUCMM</name>
<keyword evidence="5" id="KW-0346">Stress response</keyword>
<evidence type="ECO:0000256" key="6">
    <source>
        <dbReference type="ARBA" id="ARBA00023125"/>
    </source>
</evidence>
<dbReference type="Proteomes" id="UP000321947">
    <property type="component" value="Unassembled WGS sequence"/>
</dbReference>
<protein>
    <submittedName>
        <fullName evidence="13">Heat stress transcription factor C-1-like</fullName>
    </submittedName>
</protein>
<evidence type="ECO:0000256" key="8">
    <source>
        <dbReference type="ARBA" id="ARBA00023242"/>
    </source>
</evidence>
<dbReference type="Proteomes" id="UP000321393">
    <property type="component" value="Unassembled WGS sequence"/>
</dbReference>
<keyword evidence="4" id="KW-0805">Transcription regulation</keyword>
<evidence type="ECO:0000313" key="12">
    <source>
        <dbReference type="EMBL" id="KAA0061556.1"/>
    </source>
</evidence>
<dbReference type="InterPro" id="IPR036388">
    <property type="entry name" value="WH-like_DNA-bd_sf"/>
</dbReference>
<dbReference type="OrthoDB" id="60033at2759"/>
<dbReference type="EMBL" id="SSTD01011064">
    <property type="protein sequence ID" value="TYK10716.1"/>
    <property type="molecule type" value="Genomic_DNA"/>
</dbReference>
<dbReference type="EMBL" id="SSTE01004780">
    <property type="protein sequence ID" value="KAA0061556.1"/>
    <property type="molecule type" value="Genomic_DNA"/>
</dbReference>
<dbReference type="GO" id="GO:0000978">
    <property type="term" value="F:RNA polymerase II cis-regulatory region sequence-specific DNA binding"/>
    <property type="evidence" value="ECO:0007669"/>
    <property type="project" value="TreeGrafter"/>
</dbReference>
<dbReference type="GO" id="GO:0006357">
    <property type="term" value="P:regulation of transcription by RNA polymerase II"/>
    <property type="evidence" value="ECO:0007669"/>
    <property type="project" value="TreeGrafter"/>
</dbReference>
<dbReference type="PRINTS" id="PR00056">
    <property type="entry name" value="HSFDOMAIN"/>
</dbReference>
<dbReference type="GO" id="GO:0034605">
    <property type="term" value="P:cellular response to heat"/>
    <property type="evidence" value="ECO:0007669"/>
    <property type="project" value="TreeGrafter"/>
</dbReference>
<keyword evidence="6" id="KW-0238">DNA-binding</keyword>
<evidence type="ECO:0000313" key="14">
    <source>
        <dbReference type="Proteomes" id="UP000321393"/>
    </source>
</evidence>
<organism evidence="13 15">
    <name type="scientific">Cucumis melo var. makuwa</name>
    <name type="common">Oriental melon</name>
    <dbReference type="NCBI Taxonomy" id="1194695"/>
    <lineage>
        <taxon>Eukaryota</taxon>
        <taxon>Viridiplantae</taxon>
        <taxon>Streptophyta</taxon>
        <taxon>Embryophyta</taxon>
        <taxon>Tracheophyta</taxon>
        <taxon>Spermatophyta</taxon>
        <taxon>Magnoliopsida</taxon>
        <taxon>eudicotyledons</taxon>
        <taxon>Gunneridae</taxon>
        <taxon>Pentapetalae</taxon>
        <taxon>rosids</taxon>
        <taxon>fabids</taxon>
        <taxon>Cucurbitales</taxon>
        <taxon>Cucurbitaceae</taxon>
        <taxon>Benincaseae</taxon>
        <taxon>Cucumis</taxon>
    </lineage>
</organism>
<evidence type="ECO:0000256" key="10">
    <source>
        <dbReference type="SAM" id="Coils"/>
    </source>
</evidence>
<comment type="subunit">
    <text evidence="2">Homotrimer.</text>
</comment>
<sequence>MESNQQNDAVAPFVLKTYQMVTDPTTDDLIGWSKGNNSFIVADPLELSRRILPSYFKHNNFSSFVRQLNTYGFKKVDPDKWEFASQWFLRDDDGEIAIEISKLKQEQRALELEVESMNKRIEATEKRPQQMMAFLSKIMDNPEILPRIILQNHRVRRQLPSKRRRLVMPPPSPTPVKVESVLEEDSSPDPGVFVDNVALSSPETTLWWDGAASAPVSSPLTSDSGGGLSDYISLSPPDSDVSVYGIGGVRDGYMAELVDGGGSRPSPPYPFSLFSGGF</sequence>
<proteinExistence type="inferred from homology"/>
<dbReference type="FunFam" id="1.10.10.10:FF:000037">
    <property type="entry name" value="Heat stress transcription factor B-4"/>
    <property type="match status" value="1"/>
</dbReference>
<evidence type="ECO:0000256" key="3">
    <source>
        <dbReference type="ARBA" id="ARBA00022553"/>
    </source>
</evidence>
<evidence type="ECO:0000313" key="15">
    <source>
        <dbReference type="Proteomes" id="UP000321947"/>
    </source>
</evidence>
<gene>
    <name evidence="13" type="ORF">E5676_scaffold332G00250</name>
    <name evidence="12" type="ORF">E6C27_scaffold41G001180</name>
</gene>
<dbReference type="Gene3D" id="1.10.10.10">
    <property type="entry name" value="Winged helix-like DNA-binding domain superfamily/Winged helix DNA-binding domain"/>
    <property type="match status" value="1"/>
</dbReference>
<comment type="caution">
    <text evidence="13">The sequence shown here is derived from an EMBL/GenBank/DDBJ whole genome shotgun (WGS) entry which is preliminary data.</text>
</comment>
<dbReference type="InterPro" id="IPR000232">
    <property type="entry name" value="HSF_DNA-bd"/>
</dbReference>
<keyword evidence="7" id="KW-0804">Transcription</keyword>
<evidence type="ECO:0000256" key="5">
    <source>
        <dbReference type="ARBA" id="ARBA00023016"/>
    </source>
</evidence>
<evidence type="ECO:0000256" key="4">
    <source>
        <dbReference type="ARBA" id="ARBA00023015"/>
    </source>
</evidence>
<evidence type="ECO:0000259" key="11">
    <source>
        <dbReference type="PROSITE" id="PS00434"/>
    </source>
</evidence>
<keyword evidence="8" id="KW-0539">Nucleus</keyword>
<dbReference type="PANTHER" id="PTHR10015">
    <property type="entry name" value="HEAT SHOCK TRANSCRIPTION FACTOR"/>
    <property type="match status" value="1"/>
</dbReference>
<reference evidence="14 15" key="1">
    <citation type="submission" date="2019-08" db="EMBL/GenBank/DDBJ databases">
        <title>Draft genome sequences of two oriental melons (Cucumis melo L. var makuwa).</title>
        <authorList>
            <person name="Kwon S.-Y."/>
        </authorList>
    </citation>
    <scope>NUCLEOTIDE SEQUENCE [LARGE SCALE GENOMIC DNA]</scope>
    <source>
        <strain evidence="15">cv. Chang Bougi</strain>
        <strain evidence="14">cv. SW 3</strain>
        <tissue evidence="13">Leaf</tissue>
    </source>
</reference>
<evidence type="ECO:0000256" key="2">
    <source>
        <dbReference type="ARBA" id="ARBA00011233"/>
    </source>
</evidence>
<dbReference type="Pfam" id="PF00447">
    <property type="entry name" value="HSF_DNA-bind"/>
    <property type="match status" value="1"/>
</dbReference>
<feature type="coiled-coil region" evidence="10">
    <location>
        <begin position="100"/>
        <end position="127"/>
    </location>
</feature>
<evidence type="ECO:0000256" key="7">
    <source>
        <dbReference type="ARBA" id="ARBA00023163"/>
    </source>
</evidence>
<accession>A0A5D3CJW8</accession>
<evidence type="ECO:0000256" key="9">
    <source>
        <dbReference type="RuleBase" id="RU004020"/>
    </source>
</evidence>
<dbReference type="PROSITE" id="PS00434">
    <property type="entry name" value="HSF_DOMAIN"/>
    <property type="match status" value="1"/>
</dbReference>
<feature type="domain" description="HSF-type DNA-binding" evidence="11">
    <location>
        <begin position="52"/>
        <end position="76"/>
    </location>
</feature>
<dbReference type="SMART" id="SM00415">
    <property type="entry name" value="HSF"/>
    <property type="match status" value="1"/>
</dbReference>
<comment type="subcellular location">
    <subcellularLocation>
        <location evidence="1">Nucleus</location>
    </subcellularLocation>
</comment>
<dbReference type="PANTHER" id="PTHR10015:SF332">
    <property type="entry name" value="HEAT STRESS TRANSCRIPTION FACTOR C-1"/>
    <property type="match status" value="1"/>
</dbReference>
<dbReference type="InterPro" id="IPR036390">
    <property type="entry name" value="WH_DNA-bd_sf"/>
</dbReference>
<keyword evidence="3" id="KW-0597">Phosphoprotein</keyword>